<dbReference type="OrthoDB" id="8066225at2759"/>
<protein>
    <recommendedName>
        <fullName evidence="4">SAP domain-containing protein</fullName>
    </recommendedName>
</protein>
<organism evidence="2 3">
    <name type="scientific">Aphis glycines</name>
    <name type="common">Soybean aphid</name>
    <dbReference type="NCBI Taxonomy" id="307491"/>
    <lineage>
        <taxon>Eukaryota</taxon>
        <taxon>Metazoa</taxon>
        <taxon>Ecdysozoa</taxon>
        <taxon>Arthropoda</taxon>
        <taxon>Hexapoda</taxon>
        <taxon>Insecta</taxon>
        <taxon>Pterygota</taxon>
        <taxon>Neoptera</taxon>
        <taxon>Paraneoptera</taxon>
        <taxon>Hemiptera</taxon>
        <taxon>Sternorrhyncha</taxon>
        <taxon>Aphidomorpha</taxon>
        <taxon>Aphidoidea</taxon>
        <taxon>Aphididae</taxon>
        <taxon>Aphidini</taxon>
        <taxon>Aphis</taxon>
        <taxon>Aphis</taxon>
    </lineage>
</organism>
<reference evidence="2 3" key="1">
    <citation type="submission" date="2019-08" db="EMBL/GenBank/DDBJ databases">
        <title>The genome of the soybean aphid Biotype 1, its phylome, world population structure and adaptation to the North American continent.</title>
        <authorList>
            <person name="Giordano R."/>
            <person name="Donthu R.K."/>
            <person name="Hernandez A.G."/>
            <person name="Wright C.L."/>
            <person name="Zimin A.V."/>
        </authorList>
    </citation>
    <scope>NUCLEOTIDE SEQUENCE [LARGE SCALE GENOMIC DNA]</scope>
    <source>
        <tissue evidence="2">Whole aphids</tissue>
    </source>
</reference>
<feature type="compositionally biased region" description="Polar residues" evidence="1">
    <location>
        <begin position="223"/>
        <end position="239"/>
    </location>
</feature>
<evidence type="ECO:0000313" key="2">
    <source>
        <dbReference type="EMBL" id="KAE9542469.1"/>
    </source>
</evidence>
<sequence length="363" mass="41001">MMSSVAKTIFQMSIAELKSECELRDIISTGAKNDILIRLEQCILDDGYDPQILQLPVSTTHPYNSAGHQVGNAGAHVRREAELFSIENRLESIETALVDIKNSVRSLNARQDAIENRLKSHGCCGAIGRTRNSPNRDSSNLAELNSRIAEIEHDLRETATVPRRLSAPQPRPSVAFADSHVRAYSSPSPPICDRTYIRRNNTTNNEPNFNANIGAEFRDRRNYGNTDHASSTRVGTASHYSDRRSPQFNGMPNSDNFAGKKYENPKNFIESCESVFRNSGVPPPEWVRLIQDQLSESAATWYKMVKSLGLAWNEFLIEFADRWDSPAIRSQLMAELMSVRQRSDQSLTDFCIYKYNLARRIEL</sequence>
<accession>A0A6G0U1H0</accession>
<evidence type="ECO:0000256" key="1">
    <source>
        <dbReference type="SAM" id="MobiDB-lite"/>
    </source>
</evidence>
<name>A0A6G0U1H0_APHGL</name>
<feature type="region of interest" description="Disordered" evidence="1">
    <location>
        <begin position="222"/>
        <end position="252"/>
    </location>
</feature>
<dbReference type="AlphaFoldDB" id="A0A6G0U1H0"/>
<gene>
    <name evidence="2" type="ORF">AGLY_003330</name>
</gene>
<evidence type="ECO:0000313" key="3">
    <source>
        <dbReference type="Proteomes" id="UP000475862"/>
    </source>
</evidence>
<comment type="caution">
    <text evidence="2">The sequence shown here is derived from an EMBL/GenBank/DDBJ whole genome shotgun (WGS) entry which is preliminary data.</text>
</comment>
<dbReference type="EMBL" id="VYZN01000010">
    <property type="protein sequence ID" value="KAE9542469.1"/>
    <property type="molecule type" value="Genomic_DNA"/>
</dbReference>
<proteinExistence type="predicted"/>
<keyword evidence="3" id="KW-1185">Reference proteome</keyword>
<dbReference type="Proteomes" id="UP000475862">
    <property type="component" value="Unassembled WGS sequence"/>
</dbReference>
<feature type="compositionally biased region" description="Low complexity" evidence="1">
    <location>
        <begin position="198"/>
        <end position="211"/>
    </location>
</feature>
<feature type="region of interest" description="Disordered" evidence="1">
    <location>
        <begin position="192"/>
        <end position="211"/>
    </location>
</feature>
<evidence type="ECO:0008006" key="4">
    <source>
        <dbReference type="Google" id="ProtNLM"/>
    </source>
</evidence>